<evidence type="ECO:0000256" key="3">
    <source>
        <dbReference type="ARBA" id="ARBA00022448"/>
    </source>
</evidence>
<evidence type="ECO:0000256" key="6">
    <source>
        <dbReference type="ARBA" id="ARBA00022824"/>
    </source>
</evidence>
<evidence type="ECO:0000256" key="2">
    <source>
        <dbReference type="ARBA" id="ARBA00006931"/>
    </source>
</evidence>
<dbReference type="EC" id="3.1.-.-" evidence="10"/>
<gene>
    <name evidence="12" type="ORF">PoB_002881300</name>
</gene>
<dbReference type="EMBL" id="BLXT01003580">
    <property type="protein sequence ID" value="GFO02308.1"/>
    <property type="molecule type" value="Genomic_DNA"/>
</dbReference>
<keyword evidence="5 10" id="KW-0378">Hydrolase</keyword>
<comment type="similarity">
    <text evidence="2 10">Belongs to the GPI inositol-deacylase family.</text>
</comment>
<dbReference type="Pfam" id="PF24660">
    <property type="entry name" value="PGAP1_3rd"/>
    <property type="match status" value="1"/>
</dbReference>
<keyword evidence="13" id="KW-1185">Reference proteome</keyword>
<dbReference type="InterPro" id="IPR029058">
    <property type="entry name" value="AB_hydrolase_fold"/>
</dbReference>
<keyword evidence="8" id="KW-1133">Transmembrane helix</keyword>
<evidence type="ECO:0000259" key="11">
    <source>
        <dbReference type="Pfam" id="PF07819"/>
    </source>
</evidence>
<dbReference type="Gene3D" id="3.40.50.1820">
    <property type="entry name" value="alpha/beta hydrolase"/>
    <property type="match status" value="1"/>
</dbReference>
<dbReference type="Proteomes" id="UP000735302">
    <property type="component" value="Unassembled WGS sequence"/>
</dbReference>
<dbReference type="GO" id="GO:0006888">
    <property type="term" value="P:endoplasmic reticulum to Golgi vesicle-mediated transport"/>
    <property type="evidence" value="ECO:0007669"/>
    <property type="project" value="TreeGrafter"/>
</dbReference>
<dbReference type="GO" id="GO:0005789">
    <property type="term" value="C:endoplasmic reticulum membrane"/>
    <property type="evidence" value="ECO:0007669"/>
    <property type="project" value="UniProtKB-SubCell"/>
</dbReference>
<dbReference type="GO" id="GO:0006505">
    <property type="term" value="P:GPI anchor metabolic process"/>
    <property type="evidence" value="ECO:0007669"/>
    <property type="project" value="TreeGrafter"/>
</dbReference>
<proteinExistence type="inferred from homology"/>
<dbReference type="InterPro" id="IPR012908">
    <property type="entry name" value="PGAP1-ab_dom-like"/>
</dbReference>
<dbReference type="SUPFAM" id="SSF53474">
    <property type="entry name" value="alpha/beta-Hydrolases"/>
    <property type="match status" value="1"/>
</dbReference>
<evidence type="ECO:0000313" key="13">
    <source>
        <dbReference type="Proteomes" id="UP000735302"/>
    </source>
</evidence>
<comment type="caution">
    <text evidence="12">The sequence shown here is derived from an EMBL/GenBank/DDBJ whole genome shotgun (WGS) entry which is preliminary data.</text>
</comment>
<keyword evidence="7 10" id="KW-0653">Protein transport</keyword>
<organism evidence="12 13">
    <name type="scientific">Plakobranchus ocellatus</name>
    <dbReference type="NCBI Taxonomy" id="259542"/>
    <lineage>
        <taxon>Eukaryota</taxon>
        <taxon>Metazoa</taxon>
        <taxon>Spiralia</taxon>
        <taxon>Lophotrochozoa</taxon>
        <taxon>Mollusca</taxon>
        <taxon>Gastropoda</taxon>
        <taxon>Heterobranchia</taxon>
        <taxon>Euthyneura</taxon>
        <taxon>Panpulmonata</taxon>
        <taxon>Sacoglossa</taxon>
        <taxon>Placobranchoidea</taxon>
        <taxon>Plakobranchidae</taxon>
        <taxon>Plakobranchus</taxon>
    </lineage>
</organism>
<protein>
    <recommendedName>
        <fullName evidence="10">GPI inositol-deacylase</fullName>
        <ecNumber evidence="10">3.1.-.-</ecNumber>
    </recommendedName>
</protein>
<comment type="function">
    <text evidence="10">Involved in inositol deacylation of GPI-anchored proteins which plays important roles in the quality control and ER-associated degradation of GPI-anchored proteins.</text>
</comment>
<keyword evidence="3 10" id="KW-0813">Transport</keyword>
<feature type="domain" description="GPI inositol-deacylase PGAP1-like alpha/beta" evidence="11">
    <location>
        <begin position="70"/>
        <end position="292"/>
    </location>
</feature>
<dbReference type="PANTHER" id="PTHR15495:SF7">
    <property type="entry name" value="GPI INOSITOL-DEACYLASE"/>
    <property type="match status" value="1"/>
</dbReference>
<evidence type="ECO:0000256" key="8">
    <source>
        <dbReference type="ARBA" id="ARBA00022989"/>
    </source>
</evidence>
<reference evidence="12 13" key="1">
    <citation type="journal article" date="2021" name="Elife">
        <title>Chloroplast acquisition without the gene transfer in kleptoplastic sea slugs, Plakobranchus ocellatus.</title>
        <authorList>
            <person name="Maeda T."/>
            <person name="Takahashi S."/>
            <person name="Yoshida T."/>
            <person name="Shimamura S."/>
            <person name="Takaki Y."/>
            <person name="Nagai Y."/>
            <person name="Toyoda A."/>
            <person name="Suzuki Y."/>
            <person name="Arimoto A."/>
            <person name="Ishii H."/>
            <person name="Satoh N."/>
            <person name="Nishiyama T."/>
            <person name="Hasebe M."/>
            <person name="Maruyama T."/>
            <person name="Minagawa J."/>
            <person name="Obokata J."/>
            <person name="Shigenobu S."/>
        </authorList>
    </citation>
    <scope>NUCLEOTIDE SEQUENCE [LARGE SCALE GENOMIC DNA]</scope>
</reference>
<sequence length="634" mass="70846">MAAPLALSISVGLVGIITYGIHDLLTNFEENGCEMTYMFEFPRYQEIDIGNIAQDFPNYGLHIYGEGNLELSGIPVLFIPGNSGSHKQVRSLGSVALRMAETHKSGVHFNYFVVDINEELSGLYGGVLQRQTEFVHLCVKKIMTFYKKARHPPTSVVLVGHSMGGIVARGLFTLPDFNPALVNTIITQATPHQTPVVSLDKDLHTYYERVNEYWRSATGQANLRHVTVVSTGGGHRDAQVRYALTRLDGIVAEDRAVSASTTAVPKSWVSTDHRCAVWCRQMVLLTQRALFDIVDSSTKQISQDADLRMKVFQHHFLSYNALPSYLTHANSTIKLDPKAQWEVKSERSWTFMSRKIAGTSYIAVPLLVEERSDSLLVMSNLTNPEWLCYCEIPSGKTSCETCTSLSAHSRLLPPLYSNTKFARISFKDIPVTNDTHIVVIIPSGQRKVSIMSDRYNSDERHLVFHLPNGWDSVVSYPISATDGAAMLKIRNQSVFYSLHLAGLALPTTAYKALILPQRCRRHSAESNEGSVLRLNVPWSNEETYSFSSYGKVASLAIKLQTPRPPSLAWDWHLDDGVEPHLEMFLHPYCHYQLRLLASAPDSLGQGISIYTYLDLTCPHHGKTNIMGPKVKSVF</sequence>
<name>A0AAV4A6N7_9GAST</name>
<dbReference type="AlphaFoldDB" id="A0AAV4A6N7"/>
<dbReference type="GO" id="GO:0050185">
    <property type="term" value="F:phosphatidylinositol deacylase activity"/>
    <property type="evidence" value="ECO:0007669"/>
    <property type="project" value="TreeGrafter"/>
</dbReference>
<dbReference type="Pfam" id="PF07819">
    <property type="entry name" value="PGAP1"/>
    <property type="match status" value="1"/>
</dbReference>
<dbReference type="InterPro" id="IPR039529">
    <property type="entry name" value="PGAP1/BST1"/>
</dbReference>
<accession>A0AAV4A6N7</accession>
<evidence type="ECO:0000256" key="4">
    <source>
        <dbReference type="ARBA" id="ARBA00022692"/>
    </source>
</evidence>
<keyword evidence="4" id="KW-0812">Transmembrane</keyword>
<evidence type="ECO:0000256" key="5">
    <source>
        <dbReference type="ARBA" id="ARBA00022801"/>
    </source>
</evidence>
<evidence type="ECO:0000256" key="10">
    <source>
        <dbReference type="RuleBase" id="RU365011"/>
    </source>
</evidence>
<dbReference type="PANTHER" id="PTHR15495">
    <property type="entry name" value="NEGATIVE REGULATOR OF VESICLE FORMATION-RELATED"/>
    <property type="match status" value="1"/>
</dbReference>
<comment type="subcellular location">
    <subcellularLocation>
        <location evidence="1">Endoplasmic reticulum membrane</location>
        <topology evidence="1">Multi-pass membrane protein</topology>
    </subcellularLocation>
</comment>
<dbReference type="GO" id="GO:0015031">
    <property type="term" value="P:protein transport"/>
    <property type="evidence" value="ECO:0007669"/>
    <property type="project" value="UniProtKB-KW"/>
</dbReference>
<keyword evidence="6 10" id="KW-0256">Endoplasmic reticulum</keyword>
<evidence type="ECO:0000313" key="12">
    <source>
        <dbReference type="EMBL" id="GFO02308.1"/>
    </source>
</evidence>
<evidence type="ECO:0000256" key="7">
    <source>
        <dbReference type="ARBA" id="ARBA00022927"/>
    </source>
</evidence>
<keyword evidence="9 10" id="KW-0472">Membrane</keyword>
<evidence type="ECO:0000256" key="9">
    <source>
        <dbReference type="ARBA" id="ARBA00023136"/>
    </source>
</evidence>
<evidence type="ECO:0000256" key="1">
    <source>
        <dbReference type="ARBA" id="ARBA00004477"/>
    </source>
</evidence>